<dbReference type="PANTHER" id="PTHR11059:SF0">
    <property type="entry name" value="DNA REPAIR PROTEIN RECN"/>
    <property type="match status" value="1"/>
</dbReference>
<evidence type="ECO:0000256" key="7">
    <source>
        <dbReference type="ARBA" id="ARBA00023204"/>
    </source>
</evidence>
<accession>D7V004</accession>
<dbReference type="PIRSF" id="PIRSF003128">
    <property type="entry name" value="RecN"/>
    <property type="match status" value="1"/>
</dbReference>
<keyword evidence="10" id="KW-0175">Coiled coil</keyword>
<reference evidence="12" key="1">
    <citation type="submission" date="2010-06" db="EMBL/GenBank/DDBJ databases">
        <authorList>
            <person name="Muzny D."/>
            <person name="Qin X."/>
            <person name="Buhay C."/>
            <person name="Dugan-Rocha S."/>
            <person name="Ding Y."/>
            <person name="Chen G."/>
            <person name="Hawes A."/>
            <person name="Holder M."/>
            <person name="Jhangiani S."/>
            <person name="Johnson A."/>
            <person name="Khan Z."/>
            <person name="Li Z."/>
            <person name="Liu W."/>
            <person name="Liu X."/>
            <person name="Perez L."/>
            <person name="Shen H."/>
            <person name="Wang Q."/>
            <person name="Watt J."/>
            <person name="Xi L."/>
            <person name="Xin Y."/>
            <person name="Zhou J."/>
            <person name="Deng J."/>
            <person name="Jiang H."/>
            <person name="Liu Y."/>
            <person name="Qu J."/>
            <person name="Song X.-Z."/>
            <person name="Zhang L."/>
            <person name="Villasana D."/>
            <person name="Johnson A."/>
            <person name="Liu J."/>
            <person name="Liyanage D."/>
            <person name="Lorensuhewa L."/>
            <person name="Robinson T."/>
            <person name="Song A."/>
            <person name="Song B.-B."/>
            <person name="Dinh H."/>
            <person name="Thornton R."/>
            <person name="Coyle M."/>
            <person name="Francisco L."/>
            <person name="Jackson L."/>
            <person name="Javaid M."/>
            <person name="Korchina V."/>
            <person name="Kovar C."/>
            <person name="Mata R."/>
            <person name="Mathew T."/>
            <person name="Ngo R."/>
            <person name="Nguyen L."/>
            <person name="Nguyen N."/>
            <person name="Okwuonu G."/>
            <person name="Ongeri F."/>
            <person name="Pham C."/>
            <person name="Simmons D."/>
            <person name="Wilczek-Boney K."/>
            <person name="Hale W."/>
            <person name="Jakkamsetti A."/>
            <person name="Pham P."/>
            <person name="Ruth R."/>
            <person name="San Lucas F."/>
            <person name="Warren J."/>
            <person name="Zhang J."/>
            <person name="Zhao Z."/>
            <person name="Zhou C."/>
            <person name="Zhu D."/>
            <person name="Lee S."/>
            <person name="Bess C."/>
            <person name="Blankenburg K."/>
            <person name="Forbes L."/>
            <person name="Fu Q."/>
            <person name="Gubbala S."/>
            <person name="Hirani K."/>
            <person name="Jayaseelan J.C."/>
            <person name="Lara F."/>
            <person name="Munidasa M."/>
            <person name="Palculict T."/>
            <person name="Patil S."/>
            <person name="Pu L.-L."/>
            <person name="Saada N."/>
            <person name="Tang L."/>
            <person name="Weissenberger G."/>
            <person name="Zhu Y."/>
            <person name="Hemphill L."/>
            <person name="Shang Y."/>
            <person name="Youmans B."/>
            <person name="Ayvaz T."/>
            <person name="Ross M."/>
            <person name="Santibanez J."/>
            <person name="Aqrawi P."/>
            <person name="Gross S."/>
            <person name="Joshi V."/>
            <person name="Fowler G."/>
            <person name="Nazareth L."/>
            <person name="Reid J."/>
            <person name="Worley K."/>
            <person name="Petrosino J."/>
            <person name="Highlander S."/>
            <person name="Gibbs R."/>
        </authorList>
    </citation>
    <scope>NUCLEOTIDE SEQUENCE [LARGE SCALE GENOMIC DNA]</scope>
    <source>
        <strain evidence="12">DSM 20601</strain>
    </source>
</reference>
<dbReference type="InterPro" id="IPR027417">
    <property type="entry name" value="P-loop_NTPase"/>
</dbReference>
<dbReference type="GO" id="GO:0005524">
    <property type="term" value="F:ATP binding"/>
    <property type="evidence" value="ECO:0007669"/>
    <property type="project" value="UniProtKB-KW"/>
</dbReference>
<dbReference type="eggNOG" id="COG0497">
    <property type="taxonomic scope" value="Bacteria"/>
</dbReference>
<name>D7V004_LISGR</name>
<evidence type="ECO:0000256" key="10">
    <source>
        <dbReference type="SAM" id="Coils"/>
    </source>
</evidence>
<dbReference type="NCBIfam" id="TIGR00634">
    <property type="entry name" value="recN"/>
    <property type="match status" value="1"/>
</dbReference>
<comment type="caution">
    <text evidence="12">The sequence shown here is derived from an EMBL/GenBank/DDBJ whole genome shotgun (WGS) entry which is preliminary data.</text>
</comment>
<proteinExistence type="inferred from homology"/>
<dbReference type="CDD" id="cd03241">
    <property type="entry name" value="ABC_RecN"/>
    <property type="match status" value="2"/>
</dbReference>
<keyword evidence="13" id="KW-1185">Reference proteome</keyword>
<feature type="coiled-coil region" evidence="10">
    <location>
        <begin position="303"/>
        <end position="375"/>
    </location>
</feature>
<feature type="domain" description="RecF/RecN/SMC N-terminal" evidence="11">
    <location>
        <begin position="5"/>
        <end position="513"/>
    </location>
</feature>
<keyword evidence="4" id="KW-0547">Nucleotide-binding</keyword>
<dbReference type="SUPFAM" id="SSF52540">
    <property type="entry name" value="P-loop containing nucleoside triphosphate hydrolases"/>
    <property type="match status" value="2"/>
</dbReference>
<keyword evidence="6" id="KW-0067">ATP-binding</keyword>
<evidence type="ECO:0000256" key="5">
    <source>
        <dbReference type="ARBA" id="ARBA00022763"/>
    </source>
</evidence>
<comment type="function">
    <text evidence="1 9">May be involved in recombinational repair of damaged DNA.</text>
</comment>
<dbReference type="STRING" id="525367.HMPREF0556_12442"/>
<dbReference type="InterPro" id="IPR004604">
    <property type="entry name" value="DNA_recomb/repair_RecN"/>
</dbReference>
<feature type="coiled-coil region" evidence="10">
    <location>
        <begin position="197"/>
        <end position="224"/>
    </location>
</feature>
<dbReference type="GO" id="GO:0009432">
    <property type="term" value="P:SOS response"/>
    <property type="evidence" value="ECO:0007669"/>
    <property type="project" value="TreeGrafter"/>
</dbReference>
<dbReference type="FunFam" id="3.40.50.300:FF:000319">
    <property type="entry name" value="DNA repair protein RecN"/>
    <property type="match status" value="1"/>
</dbReference>
<evidence type="ECO:0000256" key="3">
    <source>
        <dbReference type="ARBA" id="ARBA00021315"/>
    </source>
</evidence>
<protein>
    <recommendedName>
        <fullName evidence="3 9">DNA repair protein RecN</fullName>
    </recommendedName>
    <alternativeName>
        <fullName evidence="8 9">Recombination protein N</fullName>
    </alternativeName>
</protein>
<dbReference type="PANTHER" id="PTHR11059">
    <property type="entry name" value="DNA REPAIR PROTEIN RECN"/>
    <property type="match status" value="1"/>
</dbReference>
<dbReference type="EMBL" id="ACCR02000005">
    <property type="protein sequence ID" value="EFI83757.1"/>
    <property type="molecule type" value="Genomic_DNA"/>
</dbReference>
<dbReference type="GO" id="GO:0006310">
    <property type="term" value="P:DNA recombination"/>
    <property type="evidence" value="ECO:0007669"/>
    <property type="project" value="InterPro"/>
</dbReference>
<evidence type="ECO:0000259" key="11">
    <source>
        <dbReference type="Pfam" id="PF02463"/>
    </source>
</evidence>
<keyword evidence="7 9" id="KW-0234">DNA repair</keyword>
<evidence type="ECO:0000256" key="4">
    <source>
        <dbReference type="ARBA" id="ARBA00022741"/>
    </source>
</evidence>
<dbReference type="Proteomes" id="UP000010119">
    <property type="component" value="Unassembled WGS sequence"/>
</dbReference>
<comment type="similarity">
    <text evidence="2 9">Belongs to the RecN family.</text>
</comment>
<dbReference type="Gene3D" id="3.40.50.300">
    <property type="entry name" value="P-loop containing nucleotide triphosphate hydrolases"/>
    <property type="match status" value="2"/>
</dbReference>
<evidence type="ECO:0000256" key="6">
    <source>
        <dbReference type="ARBA" id="ARBA00022840"/>
    </source>
</evidence>
<dbReference type="AlphaFoldDB" id="D7V004"/>
<dbReference type="Pfam" id="PF02463">
    <property type="entry name" value="SMC_N"/>
    <property type="match status" value="1"/>
</dbReference>
<dbReference type="FunFam" id="3.40.50.300:FF:000356">
    <property type="entry name" value="DNA repair protein RecN"/>
    <property type="match status" value="1"/>
</dbReference>
<evidence type="ECO:0000256" key="9">
    <source>
        <dbReference type="PIRNR" id="PIRNR003128"/>
    </source>
</evidence>
<organism evidence="12 13">
    <name type="scientific">Listeria grayi DSM 20601</name>
    <dbReference type="NCBI Taxonomy" id="525367"/>
    <lineage>
        <taxon>Bacteria</taxon>
        <taxon>Bacillati</taxon>
        <taxon>Bacillota</taxon>
        <taxon>Bacilli</taxon>
        <taxon>Bacillales</taxon>
        <taxon>Listeriaceae</taxon>
        <taxon>Listeria</taxon>
    </lineage>
</organism>
<sequence length="566" mass="64142">MKEVLQELTIKNFAIIDSLALSFEEGMTVLTGETGAGKSIIFDALGLLIGGRGSADFIRHGEQRLELQGLFSFHETNTACKELLDENGIEFNDNEVILERSLHKSGKNTCRINGKLVTTTFLRQLGSRLLDIHSQHEHQELMDENYHLPLLDRFIGNKIAKRLENYQTAYENYQALQKEWQNWTKNEQEIARRIDMLHFQQEEIQNAELTLEEEDQLLEQKTLLMNFEKINDSLQGAYNALLGEPGGIEYIGEAMQQMQSVADLNTDYQALTESVSSSFYILEDAASQIRQSLDQLEYQPGTLEQIEVRLNELNQLKRKYGKTIEAIIQYEETISTELEKLTNSETHIDQLEEKLAKQKVALEQQAEEMTVLRKKAALELEQQIQAELKELYMEKAVFQVQFLEGKTLGPLGQDHIAFYITTNPGEPLKSLAKVASGGELSRMMLALKTIFSKHQSVTSIIFDEVDTGVSGRVAQAIAEKIYGVSIGSQVLCISHLPQVAAMADHHYYITKHTENDRTSTKVEILEENEKIDEISRMIAGIEVTELTRNHAREMISQAGKVKTAVK</sequence>
<keyword evidence="5 9" id="KW-0227">DNA damage</keyword>
<evidence type="ECO:0000256" key="2">
    <source>
        <dbReference type="ARBA" id="ARBA00009441"/>
    </source>
</evidence>
<evidence type="ECO:0000256" key="1">
    <source>
        <dbReference type="ARBA" id="ARBA00003618"/>
    </source>
</evidence>
<evidence type="ECO:0000256" key="8">
    <source>
        <dbReference type="ARBA" id="ARBA00033408"/>
    </source>
</evidence>
<gene>
    <name evidence="12" type="primary">recN</name>
    <name evidence="12" type="ORF">HMPREF0556_12442</name>
</gene>
<evidence type="ECO:0000313" key="13">
    <source>
        <dbReference type="Proteomes" id="UP000010119"/>
    </source>
</evidence>
<dbReference type="HOGENOM" id="CLU_018297_3_1_9"/>
<dbReference type="InterPro" id="IPR003395">
    <property type="entry name" value="RecF/RecN/SMC_N"/>
</dbReference>
<dbReference type="GO" id="GO:0043590">
    <property type="term" value="C:bacterial nucleoid"/>
    <property type="evidence" value="ECO:0007669"/>
    <property type="project" value="TreeGrafter"/>
</dbReference>
<dbReference type="GO" id="GO:0006281">
    <property type="term" value="P:DNA repair"/>
    <property type="evidence" value="ECO:0007669"/>
    <property type="project" value="UniProtKB-KW"/>
</dbReference>
<evidence type="ECO:0000313" key="12">
    <source>
        <dbReference type="EMBL" id="EFI83757.1"/>
    </source>
</evidence>